<keyword evidence="3" id="KW-1185">Reference proteome</keyword>
<evidence type="ECO:0000259" key="1">
    <source>
        <dbReference type="Pfam" id="PF18082"/>
    </source>
</evidence>
<evidence type="ECO:0000313" key="3">
    <source>
        <dbReference type="Proteomes" id="UP001501705"/>
    </source>
</evidence>
<dbReference type="Pfam" id="PF18082">
    <property type="entry name" value="NAT_N"/>
    <property type="match status" value="1"/>
</dbReference>
<evidence type="ECO:0000313" key="2">
    <source>
        <dbReference type="EMBL" id="GAA1569680.1"/>
    </source>
</evidence>
<accession>A0ABN2D419</accession>
<reference evidence="2 3" key="1">
    <citation type="journal article" date="2019" name="Int. J. Syst. Evol. Microbiol.">
        <title>The Global Catalogue of Microorganisms (GCM) 10K type strain sequencing project: providing services to taxonomists for standard genome sequencing and annotation.</title>
        <authorList>
            <consortium name="The Broad Institute Genomics Platform"/>
            <consortium name="The Broad Institute Genome Sequencing Center for Infectious Disease"/>
            <person name="Wu L."/>
            <person name="Ma J."/>
        </authorList>
    </citation>
    <scope>NUCLEOTIDE SEQUENCE [LARGE SCALE GENOMIC DNA]</scope>
    <source>
        <strain evidence="2 3">JCM 15572</strain>
    </source>
</reference>
<sequence length="160" mass="18198">MDVLRVDARSAAERLGFPERDRNRLQEVDHELRLPDNAEELLAYCGVQAADRQQMLAARPDPERDPDWWAITSALAGELARDLGQALHRPGSRPGLRCRRMHQLSDCSPARGRCWPMCPVYSNYMRSGAYRSQSPWPQSPHWANSWKRTDGSMAVLEPAC</sequence>
<protein>
    <recommendedName>
        <fullName evidence="1">N-acyltransferase N-terminal domain-containing protein</fullName>
    </recommendedName>
</protein>
<comment type="caution">
    <text evidence="2">The sequence shown here is derived from an EMBL/GenBank/DDBJ whole genome shotgun (WGS) entry which is preliminary data.</text>
</comment>
<name>A0ABN2D419_9ACTN</name>
<feature type="domain" description="N-acyltransferase N-terminal" evidence="1">
    <location>
        <begin position="36"/>
        <end position="91"/>
    </location>
</feature>
<dbReference type="Proteomes" id="UP001501705">
    <property type="component" value="Unassembled WGS sequence"/>
</dbReference>
<gene>
    <name evidence="2" type="ORF">GCM10009804_27630</name>
</gene>
<dbReference type="EMBL" id="BAAAPH010000007">
    <property type="protein sequence ID" value="GAA1569680.1"/>
    <property type="molecule type" value="Genomic_DNA"/>
</dbReference>
<dbReference type="InterPro" id="IPR041273">
    <property type="entry name" value="NAT_N"/>
</dbReference>
<proteinExistence type="predicted"/>
<organism evidence="2 3">
    <name type="scientific">Kribbella hippodromi</name>
    <dbReference type="NCBI Taxonomy" id="434347"/>
    <lineage>
        <taxon>Bacteria</taxon>
        <taxon>Bacillati</taxon>
        <taxon>Actinomycetota</taxon>
        <taxon>Actinomycetes</taxon>
        <taxon>Propionibacteriales</taxon>
        <taxon>Kribbellaceae</taxon>
        <taxon>Kribbella</taxon>
    </lineage>
</organism>